<dbReference type="AlphaFoldDB" id="A0A0F9I180"/>
<dbReference type="Pfam" id="PF08410">
    <property type="entry name" value="DUF1737"/>
    <property type="match status" value="1"/>
</dbReference>
<dbReference type="EMBL" id="LAZR01013586">
    <property type="protein sequence ID" value="KKM21272.1"/>
    <property type="molecule type" value="Genomic_DNA"/>
</dbReference>
<evidence type="ECO:0000313" key="2">
    <source>
        <dbReference type="EMBL" id="KKM21272.1"/>
    </source>
</evidence>
<comment type="caution">
    <text evidence="2">The sequence shown here is derived from an EMBL/GenBank/DDBJ whole genome shotgun (WGS) entry which is preliminary data.</text>
</comment>
<accession>A0A0F9I180</accession>
<evidence type="ECO:0000259" key="1">
    <source>
        <dbReference type="Pfam" id="PF08410"/>
    </source>
</evidence>
<organism evidence="2">
    <name type="scientific">marine sediment metagenome</name>
    <dbReference type="NCBI Taxonomy" id="412755"/>
    <lineage>
        <taxon>unclassified sequences</taxon>
        <taxon>metagenomes</taxon>
        <taxon>ecological metagenomes</taxon>
    </lineage>
</organism>
<gene>
    <name evidence="2" type="ORF">LCGC14_1637160</name>
</gene>
<reference evidence="2" key="1">
    <citation type="journal article" date="2015" name="Nature">
        <title>Complex archaea that bridge the gap between prokaryotes and eukaryotes.</title>
        <authorList>
            <person name="Spang A."/>
            <person name="Saw J.H."/>
            <person name="Jorgensen S.L."/>
            <person name="Zaremba-Niedzwiedzka K."/>
            <person name="Martijn J."/>
            <person name="Lind A.E."/>
            <person name="van Eijk R."/>
            <person name="Schleper C."/>
            <person name="Guy L."/>
            <person name="Ettema T.J."/>
        </authorList>
    </citation>
    <scope>NUCLEOTIDE SEQUENCE</scope>
</reference>
<sequence>MKNYKILTAKSVDDLAEDVTIALNDGWELVDGVFLSESNFDNGERFNQAIIKTMVDRPGMLTEAAHPGHRIQ</sequence>
<proteinExistence type="predicted"/>
<dbReference type="InterPro" id="IPR013619">
    <property type="entry name" value="DUF1737"/>
</dbReference>
<feature type="domain" description="DUF1737" evidence="1">
    <location>
        <begin position="1"/>
        <end position="52"/>
    </location>
</feature>
<protein>
    <recommendedName>
        <fullName evidence="1">DUF1737 domain-containing protein</fullName>
    </recommendedName>
</protein>
<name>A0A0F9I180_9ZZZZ</name>